<dbReference type="OrthoDB" id="1550902at2"/>
<reference evidence="1 2" key="1">
    <citation type="submission" date="2019-10" db="EMBL/GenBank/DDBJ databases">
        <title>Draft whole-genome sequence of the purple nonsulfur photosynthetic bacterium Roseospira navarrensis DSM 15114.</title>
        <authorList>
            <person name="Kyndt J.A."/>
            <person name="Meyer T.E."/>
        </authorList>
    </citation>
    <scope>NUCLEOTIDE SEQUENCE [LARGE SCALE GENOMIC DNA]</scope>
    <source>
        <strain evidence="1 2">DSM 15114</strain>
    </source>
</reference>
<dbReference type="AlphaFoldDB" id="A0A7X1ZI31"/>
<sequence>MSRPSPPLWRGNWNAASAEPSMTSTDVLLGLGDDIRFSVATAAHQTLRRRTEYRWPQQDRLGARPARQFMGPGTETITLDGVIHPLDLRLYPAGDGWDQVPRLRAVAAAGAPLLMTSGLGEVLGWWVITDIEETQAVGWRGMARTIEFRLELAHYGSEGPAAP</sequence>
<dbReference type="EMBL" id="WIVE01000059">
    <property type="protein sequence ID" value="MQX37862.1"/>
    <property type="molecule type" value="Genomic_DNA"/>
</dbReference>
<name>A0A7X1ZI31_9PROT</name>
<protein>
    <submittedName>
        <fullName evidence="1">Phage tail protein</fullName>
    </submittedName>
</protein>
<evidence type="ECO:0000313" key="1">
    <source>
        <dbReference type="EMBL" id="MQX37862.1"/>
    </source>
</evidence>
<dbReference type="InterPro" id="IPR009734">
    <property type="entry name" value="Myoviridae_GpU"/>
</dbReference>
<evidence type="ECO:0000313" key="2">
    <source>
        <dbReference type="Proteomes" id="UP000434582"/>
    </source>
</evidence>
<comment type="caution">
    <text evidence="1">The sequence shown here is derived from an EMBL/GenBank/DDBJ whole genome shotgun (WGS) entry which is preliminary data.</text>
</comment>
<dbReference type="Proteomes" id="UP000434582">
    <property type="component" value="Unassembled WGS sequence"/>
</dbReference>
<dbReference type="Pfam" id="PF06995">
    <property type="entry name" value="Phage_P2_GpU"/>
    <property type="match status" value="1"/>
</dbReference>
<gene>
    <name evidence="1" type="ORF">GHC57_15180</name>
</gene>
<keyword evidence="2" id="KW-1185">Reference proteome</keyword>
<organism evidence="1 2">
    <name type="scientific">Roseospira navarrensis</name>
    <dbReference type="NCBI Taxonomy" id="140058"/>
    <lineage>
        <taxon>Bacteria</taxon>
        <taxon>Pseudomonadati</taxon>
        <taxon>Pseudomonadota</taxon>
        <taxon>Alphaproteobacteria</taxon>
        <taxon>Rhodospirillales</taxon>
        <taxon>Rhodospirillaceae</taxon>
        <taxon>Roseospira</taxon>
    </lineage>
</organism>
<accession>A0A7X1ZI31</accession>
<proteinExistence type="predicted"/>